<dbReference type="InterPro" id="IPR028881">
    <property type="entry name" value="PAN2_UCH_dom"/>
</dbReference>
<organism evidence="9 10">
    <name type="scientific">Aphis gossypii</name>
    <name type="common">Cotton aphid</name>
    <dbReference type="NCBI Taxonomy" id="80765"/>
    <lineage>
        <taxon>Eukaryota</taxon>
        <taxon>Metazoa</taxon>
        <taxon>Ecdysozoa</taxon>
        <taxon>Arthropoda</taxon>
        <taxon>Hexapoda</taxon>
        <taxon>Insecta</taxon>
        <taxon>Pterygota</taxon>
        <taxon>Neoptera</taxon>
        <taxon>Paraneoptera</taxon>
        <taxon>Hemiptera</taxon>
        <taxon>Sternorrhyncha</taxon>
        <taxon>Aphidomorpha</taxon>
        <taxon>Aphidoidea</taxon>
        <taxon>Aphididae</taxon>
        <taxon>Aphidini</taxon>
        <taxon>Aphis</taxon>
        <taxon>Aphis</taxon>
    </lineage>
</organism>
<name>A0A9P0J7L7_APHGO</name>
<keyword evidence="7" id="KW-0788">Thiol protease</keyword>
<evidence type="ECO:0000313" key="10">
    <source>
        <dbReference type="Proteomes" id="UP001154329"/>
    </source>
</evidence>
<evidence type="ECO:0000256" key="6">
    <source>
        <dbReference type="ARBA" id="ARBA00022801"/>
    </source>
</evidence>
<protein>
    <recommendedName>
        <fullName evidence="3">ubiquitinyl hydrolase 1</fullName>
        <ecNumber evidence="3">3.4.19.12</ecNumber>
    </recommendedName>
</protein>
<sequence length="141" mass="16272">MLKGKQKTINLEAFKKSLKIDTRIEQDSEELSNLLLITLENKFNEQTNVSVRKMVENNLLGGYQSIITICLTCNIESTSHSTFRHLNLSIEGHKTLDDSLKDYFKEELLAGDDQYYCDQCEGKQNATHKMYLNKLPKVFSF</sequence>
<dbReference type="GO" id="GO:0005829">
    <property type="term" value="C:cytosol"/>
    <property type="evidence" value="ECO:0007669"/>
    <property type="project" value="TreeGrafter"/>
</dbReference>
<keyword evidence="10" id="KW-1185">Reference proteome</keyword>
<proteinExistence type="inferred from homology"/>
<reference evidence="9" key="2">
    <citation type="submission" date="2022-10" db="EMBL/GenBank/DDBJ databases">
        <authorList>
            <consortium name="ENA_rothamsted_submissions"/>
            <consortium name="culmorum"/>
            <person name="King R."/>
        </authorList>
    </citation>
    <scope>NUCLEOTIDE SEQUENCE</scope>
</reference>
<dbReference type="GO" id="GO:0004843">
    <property type="term" value="F:cysteine-type deubiquitinase activity"/>
    <property type="evidence" value="ECO:0007669"/>
    <property type="project" value="UniProtKB-EC"/>
</dbReference>
<dbReference type="PANTHER" id="PTHR24006:SF722">
    <property type="entry name" value="UBIQUITIN CARBOXYL-TERMINAL HYDROLASE 48"/>
    <property type="match status" value="1"/>
</dbReference>
<dbReference type="GO" id="GO:0005634">
    <property type="term" value="C:nucleus"/>
    <property type="evidence" value="ECO:0007669"/>
    <property type="project" value="UniProtKB-SubCell"/>
</dbReference>
<keyword evidence="5" id="KW-0833">Ubl conjugation pathway</keyword>
<keyword evidence="4" id="KW-0645">Protease</keyword>
<dbReference type="GO" id="GO:0006508">
    <property type="term" value="P:proteolysis"/>
    <property type="evidence" value="ECO:0007669"/>
    <property type="project" value="UniProtKB-KW"/>
</dbReference>
<evidence type="ECO:0000256" key="3">
    <source>
        <dbReference type="ARBA" id="ARBA00012759"/>
    </source>
</evidence>
<reference evidence="9" key="1">
    <citation type="submission" date="2022-02" db="EMBL/GenBank/DDBJ databases">
        <authorList>
            <person name="King R."/>
        </authorList>
    </citation>
    <scope>NUCLEOTIDE SEQUENCE</scope>
</reference>
<dbReference type="Gene3D" id="3.90.70.10">
    <property type="entry name" value="Cysteine proteinases"/>
    <property type="match status" value="1"/>
</dbReference>
<gene>
    <name evidence="9" type="ORF">APHIGO_LOCUS8916</name>
</gene>
<feature type="domain" description="PAN2 UCH" evidence="8">
    <location>
        <begin position="29"/>
        <end position="140"/>
    </location>
</feature>
<evidence type="ECO:0000256" key="4">
    <source>
        <dbReference type="ARBA" id="ARBA00022670"/>
    </source>
</evidence>
<dbReference type="InterPro" id="IPR038765">
    <property type="entry name" value="Papain-like_cys_pep_sf"/>
</dbReference>
<evidence type="ECO:0000313" key="9">
    <source>
        <dbReference type="EMBL" id="CAH1732424.1"/>
    </source>
</evidence>
<evidence type="ECO:0000256" key="1">
    <source>
        <dbReference type="ARBA" id="ARBA00000707"/>
    </source>
</evidence>
<dbReference type="Proteomes" id="UP001154329">
    <property type="component" value="Chromosome 3"/>
</dbReference>
<evidence type="ECO:0000259" key="8">
    <source>
        <dbReference type="Pfam" id="PF13423"/>
    </source>
</evidence>
<dbReference type="EC" id="3.4.19.12" evidence="3"/>
<dbReference type="PANTHER" id="PTHR24006">
    <property type="entry name" value="UBIQUITIN CARBOXYL-TERMINAL HYDROLASE"/>
    <property type="match status" value="1"/>
</dbReference>
<dbReference type="SUPFAM" id="SSF54001">
    <property type="entry name" value="Cysteine proteinases"/>
    <property type="match status" value="1"/>
</dbReference>
<keyword evidence="6" id="KW-0378">Hydrolase</keyword>
<evidence type="ECO:0000256" key="5">
    <source>
        <dbReference type="ARBA" id="ARBA00022786"/>
    </source>
</evidence>
<evidence type="ECO:0000256" key="7">
    <source>
        <dbReference type="ARBA" id="ARBA00022807"/>
    </source>
</evidence>
<comment type="catalytic activity">
    <reaction evidence="1">
        <text>Thiol-dependent hydrolysis of ester, thioester, amide, peptide and isopeptide bonds formed by the C-terminal Gly of ubiquitin (a 76-residue protein attached to proteins as an intracellular targeting signal).</text>
        <dbReference type="EC" id="3.4.19.12"/>
    </reaction>
</comment>
<dbReference type="GO" id="GO:0016579">
    <property type="term" value="P:protein deubiquitination"/>
    <property type="evidence" value="ECO:0007669"/>
    <property type="project" value="TreeGrafter"/>
</dbReference>
<dbReference type="Pfam" id="PF13423">
    <property type="entry name" value="UCH_1"/>
    <property type="match status" value="1"/>
</dbReference>
<accession>A0A9P0J7L7</accession>
<evidence type="ECO:0000256" key="2">
    <source>
        <dbReference type="ARBA" id="ARBA00009085"/>
    </source>
</evidence>
<comment type="similarity">
    <text evidence="2">Belongs to the peptidase C19 family.</text>
</comment>
<dbReference type="AlphaFoldDB" id="A0A9P0J7L7"/>
<dbReference type="InterPro" id="IPR050164">
    <property type="entry name" value="Peptidase_C19"/>
</dbReference>
<dbReference type="EMBL" id="OU899036">
    <property type="protein sequence ID" value="CAH1732424.1"/>
    <property type="molecule type" value="Genomic_DNA"/>
</dbReference>